<keyword evidence="7" id="KW-0067">ATP-binding</keyword>
<dbReference type="EC" id="2.7.1.26" evidence="2"/>
<dbReference type="Pfam" id="PF01687">
    <property type="entry name" value="Flavokinase"/>
    <property type="match status" value="1"/>
</dbReference>
<dbReference type="SUPFAM" id="SSF56784">
    <property type="entry name" value="HAD-like"/>
    <property type="match status" value="1"/>
</dbReference>
<dbReference type="NCBIfam" id="TIGR01509">
    <property type="entry name" value="HAD-SF-IA-v3"/>
    <property type="match status" value="1"/>
</dbReference>
<dbReference type="Pfam" id="PF13419">
    <property type="entry name" value="HAD_2"/>
    <property type="match status" value="1"/>
</dbReference>
<gene>
    <name evidence="9" type="ORF">TIFTF001_023100</name>
</gene>
<keyword evidence="10" id="KW-1185">Reference proteome</keyword>
<evidence type="ECO:0000256" key="7">
    <source>
        <dbReference type="ARBA" id="ARBA00022840"/>
    </source>
</evidence>
<dbReference type="GO" id="GO:0009231">
    <property type="term" value="P:riboflavin biosynthetic process"/>
    <property type="evidence" value="ECO:0007669"/>
    <property type="project" value="InterPro"/>
</dbReference>
<dbReference type="PANTHER" id="PTHR18901:SF44">
    <property type="entry name" value="OS01G0757900 PROTEIN"/>
    <property type="match status" value="1"/>
</dbReference>
<evidence type="ECO:0000256" key="5">
    <source>
        <dbReference type="ARBA" id="ARBA00022679"/>
    </source>
</evidence>
<keyword evidence="4" id="KW-0288">FMN</keyword>
<dbReference type="SFLD" id="SFLDG01129">
    <property type="entry name" value="C1.5:_HAD__Beta-PGM__Phosphata"/>
    <property type="match status" value="1"/>
</dbReference>
<dbReference type="InterPro" id="IPR041492">
    <property type="entry name" value="HAD_2"/>
</dbReference>
<evidence type="ECO:0000256" key="4">
    <source>
        <dbReference type="ARBA" id="ARBA00022643"/>
    </source>
</evidence>
<dbReference type="PANTHER" id="PTHR18901">
    <property type="entry name" value="2-DEOXYGLUCOSE-6-PHOSPHATE PHOSPHATASE 2"/>
    <property type="match status" value="1"/>
</dbReference>
<accession>A0AA88AZW2</accession>
<dbReference type="GO" id="GO:0005524">
    <property type="term" value="F:ATP binding"/>
    <property type="evidence" value="ECO:0007669"/>
    <property type="project" value="UniProtKB-KW"/>
</dbReference>
<keyword evidence="3" id="KW-0285">Flavoprotein</keyword>
<keyword evidence="5" id="KW-0808">Transferase</keyword>
<dbReference type="Gene3D" id="1.10.150.240">
    <property type="entry name" value="Putative phosphatase, domain 2"/>
    <property type="match status" value="1"/>
</dbReference>
<dbReference type="SFLD" id="SFLDS00003">
    <property type="entry name" value="Haloacid_Dehalogenase"/>
    <property type="match status" value="1"/>
</dbReference>
<sequence length="380" mass="42020">MSCCNSGRCCVQTSKPKILVVIFDLDGTLLDTERATRGVLGEFLAKYGKVLDKEKEKKKTLGKTLKESSAAIVKDYDLPLTPDQFIQEIIPMYQEKWINAKALPGANRLIKHLYDHGIPIALASNSTRDYIDLKISHQKGWKERFSVILGSDQVKAGKPSGDLFEEAAKRLGVDAAHCLVIEDSLVGVKAANAAKMEVVAVPPQSETGSSTLANTVLHSLLEFQPELWGLPPFEDWIDNALSIEPIYLSGRYLNGFLHEATEDGTSALPDQAFGVFFGRAEVDAHWTFKVVVCVGRDLECSSNHQKVIKIYIVDGADVCLSNQQMKLEILGYIKSLASKETTSIDGQVLEEYNSIARGFMDLPIFKEDSRRFLFGKNGCL</sequence>
<dbReference type="InterPro" id="IPR023214">
    <property type="entry name" value="HAD_sf"/>
</dbReference>
<dbReference type="InterPro" id="IPR036412">
    <property type="entry name" value="HAD-like_sf"/>
</dbReference>
<dbReference type="SFLD" id="SFLDG01135">
    <property type="entry name" value="C1.5.6:_HAD__Beta-PGM__Phospha"/>
    <property type="match status" value="1"/>
</dbReference>
<comment type="caution">
    <text evidence="9">The sequence shown here is derived from an EMBL/GenBank/DDBJ whole genome shotgun (WGS) entry which is preliminary data.</text>
</comment>
<evidence type="ECO:0000259" key="8">
    <source>
        <dbReference type="Pfam" id="PF01687"/>
    </source>
</evidence>
<feature type="domain" description="Riboflavin kinase" evidence="8">
    <location>
        <begin position="271"/>
        <end position="335"/>
    </location>
</feature>
<dbReference type="InterPro" id="IPR006439">
    <property type="entry name" value="HAD-SF_hydro_IA"/>
</dbReference>
<dbReference type="InterPro" id="IPR023465">
    <property type="entry name" value="Riboflavin_kinase_dom_sf"/>
</dbReference>
<protein>
    <recommendedName>
        <fullName evidence="2">riboflavin kinase</fullName>
        <ecNumber evidence="2">2.7.1.26</ecNumber>
    </recommendedName>
</protein>
<dbReference type="GO" id="GO:0043136">
    <property type="term" value="F:sn-glycerol 3-phosphatase activity"/>
    <property type="evidence" value="ECO:0007669"/>
    <property type="project" value="TreeGrafter"/>
</dbReference>
<comment type="pathway">
    <text evidence="1">Cofactor biosynthesis; FMN biosynthesis; FMN from riboflavin (ATP route): step 1/1.</text>
</comment>
<evidence type="ECO:0000313" key="10">
    <source>
        <dbReference type="Proteomes" id="UP001187192"/>
    </source>
</evidence>
<dbReference type="FunFam" id="3.40.50.1000:FF:000119">
    <property type="entry name" value="Bifunctional riboflavin kinase/FMN phosphatase"/>
    <property type="match status" value="1"/>
</dbReference>
<dbReference type="AlphaFoldDB" id="A0AA88AZW2"/>
<dbReference type="InterPro" id="IPR015865">
    <property type="entry name" value="Riboflavin_kinase_bac/euk"/>
</dbReference>
<dbReference type="Gene3D" id="3.40.50.1000">
    <property type="entry name" value="HAD superfamily/HAD-like"/>
    <property type="match status" value="1"/>
</dbReference>
<dbReference type="Proteomes" id="UP001187192">
    <property type="component" value="Unassembled WGS sequence"/>
</dbReference>
<dbReference type="InterPro" id="IPR023198">
    <property type="entry name" value="PGP-like_dom2"/>
</dbReference>
<keyword evidence="6" id="KW-0547">Nucleotide-binding</keyword>
<evidence type="ECO:0000256" key="2">
    <source>
        <dbReference type="ARBA" id="ARBA00012105"/>
    </source>
</evidence>
<dbReference type="PRINTS" id="PR00413">
    <property type="entry name" value="HADHALOGNASE"/>
</dbReference>
<proteinExistence type="predicted"/>
<dbReference type="FunFam" id="1.10.150.240:FF:000001">
    <property type="entry name" value="Haloacid dehalogenase-like hydrolase domain"/>
    <property type="match status" value="1"/>
</dbReference>
<reference evidence="9" key="1">
    <citation type="submission" date="2023-07" db="EMBL/GenBank/DDBJ databases">
        <title>draft genome sequence of fig (Ficus carica).</title>
        <authorList>
            <person name="Takahashi T."/>
            <person name="Nishimura K."/>
        </authorList>
    </citation>
    <scope>NUCLEOTIDE SEQUENCE</scope>
</reference>
<organism evidence="9 10">
    <name type="scientific">Ficus carica</name>
    <name type="common">Common fig</name>
    <dbReference type="NCBI Taxonomy" id="3494"/>
    <lineage>
        <taxon>Eukaryota</taxon>
        <taxon>Viridiplantae</taxon>
        <taxon>Streptophyta</taxon>
        <taxon>Embryophyta</taxon>
        <taxon>Tracheophyta</taxon>
        <taxon>Spermatophyta</taxon>
        <taxon>Magnoliopsida</taxon>
        <taxon>eudicotyledons</taxon>
        <taxon>Gunneridae</taxon>
        <taxon>Pentapetalae</taxon>
        <taxon>rosids</taxon>
        <taxon>fabids</taxon>
        <taxon>Rosales</taxon>
        <taxon>Moraceae</taxon>
        <taxon>Ficeae</taxon>
        <taxon>Ficus</taxon>
    </lineage>
</organism>
<dbReference type="GO" id="GO:0006114">
    <property type="term" value="P:glycerol biosynthetic process"/>
    <property type="evidence" value="ECO:0007669"/>
    <property type="project" value="TreeGrafter"/>
</dbReference>
<evidence type="ECO:0000313" key="9">
    <source>
        <dbReference type="EMBL" id="GMN53976.1"/>
    </source>
</evidence>
<dbReference type="GO" id="GO:0008531">
    <property type="term" value="F:riboflavin kinase activity"/>
    <property type="evidence" value="ECO:0007669"/>
    <property type="project" value="UniProtKB-EC"/>
</dbReference>
<evidence type="ECO:0000256" key="3">
    <source>
        <dbReference type="ARBA" id="ARBA00022630"/>
    </source>
</evidence>
<evidence type="ECO:0000256" key="1">
    <source>
        <dbReference type="ARBA" id="ARBA00005201"/>
    </source>
</evidence>
<dbReference type="Gene3D" id="2.40.30.30">
    <property type="entry name" value="Riboflavin kinase-like"/>
    <property type="match status" value="1"/>
</dbReference>
<name>A0AA88AZW2_FICCA</name>
<evidence type="ECO:0000256" key="6">
    <source>
        <dbReference type="ARBA" id="ARBA00022741"/>
    </source>
</evidence>
<dbReference type="EMBL" id="BTGU01000048">
    <property type="protein sequence ID" value="GMN53976.1"/>
    <property type="molecule type" value="Genomic_DNA"/>
</dbReference>
<dbReference type="Gramene" id="FCD_00023167-RA">
    <property type="protein sequence ID" value="FCD_00023167-RA:cds"/>
    <property type="gene ID" value="FCD_00023167"/>
</dbReference>